<accession>A0ABT4ZPV4</accession>
<evidence type="ECO:0000313" key="1">
    <source>
        <dbReference type="EMBL" id="MDB9440767.1"/>
    </source>
</evidence>
<comment type="caution">
    <text evidence="1">The sequence shown here is derived from an EMBL/GenBank/DDBJ whole genome shotgun (WGS) entry which is preliminary data.</text>
</comment>
<sequence length="91" mass="10303">MLPARFANARTGVRSQEEEGKYFFPVTIHHSPVTSPNCQGVVVSCLSEYILLIFFPILKTRHCRLNTFFIIPDLYFCVDLINPSLNPGTSL</sequence>
<protein>
    <submittedName>
        <fullName evidence="1">Uncharacterized protein</fullName>
    </submittedName>
</protein>
<keyword evidence="2" id="KW-1185">Reference proteome</keyword>
<organism evidence="1 2">
    <name type="scientific">Sphaerospermopsis kisseleviana CS-549</name>
    <dbReference type="NCBI Taxonomy" id="3021783"/>
    <lineage>
        <taxon>Bacteria</taxon>
        <taxon>Bacillati</taxon>
        <taxon>Cyanobacteriota</taxon>
        <taxon>Cyanophyceae</taxon>
        <taxon>Nostocales</taxon>
        <taxon>Aphanizomenonaceae</taxon>
        <taxon>Sphaerospermopsis</taxon>
        <taxon>Sphaerospermopsis kisseleviana</taxon>
    </lineage>
</organism>
<gene>
    <name evidence="1" type="ORF">PN497_05240</name>
</gene>
<proteinExistence type="predicted"/>
<dbReference type="EMBL" id="JAQMTI010000075">
    <property type="protein sequence ID" value="MDB9440767.1"/>
    <property type="molecule type" value="Genomic_DNA"/>
</dbReference>
<evidence type="ECO:0000313" key="2">
    <source>
        <dbReference type="Proteomes" id="UP001211711"/>
    </source>
</evidence>
<reference evidence="1 2" key="1">
    <citation type="submission" date="2023-01" db="EMBL/GenBank/DDBJ databases">
        <title>Genomes from the Australian National Cyanobacteria Reference Collection.</title>
        <authorList>
            <person name="Willis A."/>
            <person name="Lee E.M.F."/>
        </authorList>
    </citation>
    <scope>NUCLEOTIDE SEQUENCE [LARGE SCALE GENOMIC DNA]</scope>
    <source>
        <strain evidence="1 2">CS-549</strain>
    </source>
</reference>
<dbReference type="Proteomes" id="UP001211711">
    <property type="component" value="Unassembled WGS sequence"/>
</dbReference>
<name>A0ABT4ZPV4_9CYAN</name>